<dbReference type="EMBL" id="OFSQ01000001">
    <property type="protein sequence ID" value="SOY41061.1"/>
    <property type="molecule type" value="Genomic_DNA"/>
</dbReference>
<gene>
    <name evidence="1" type="ORF">CBM2587_A10130</name>
</gene>
<reference evidence="1" key="1">
    <citation type="submission" date="2018-01" db="EMBL/GenBank/DDBJ databases">
        <authorList>
            <person name="Clerissi C."/>
        </authorList>
    </citation>
    <scope>NUCLEOTIDE SEQUENCE</scope>
    <source>
        <strain evidence="1">Cupriavidus sp. LMG 19464</strain>
    </source>
</reference>
<evidence type="ECO:0000313" key="1">
    <source>
        <dbReference type="EMBL" id="SOY41061.1"/>
    </source>
</evidence>
<protein>
    <submittedName>
        <fullName evidence="1">Uncharacterized protein</fullName>
    </submittedName>
</protein>
<dbReference type="AlphaFoldDB" id="A0A375BBK8"/>
<sequence>MRPVRGYFDIRCALLVDLDRTRSFELTPRRDFPVRAEPPRPARFFLVQARQKHIAALTKKAASRLPFSMSHQKTTMRQDC</sequence>
<accession>A0A375BBK8</accession>
<dbReference type="Proteomes" id="UP000256780">
    <property type="component" value="Chromosome CBM2587_a"/>
</dbReference>
<organism evidence="1">
    <name type="scientific">Cupriavidus taiwanensis</name>
    <dbReference type="NCBI Taxonomy" id="164546"/>
    <lineage>
        <taxon>Bacteria</taxon>
        <taxon>Pseudomonadati</taxon>
        <taxon>Pseudomonadota</taxon>
        <taxon>Betaproteobacteria</taxon>
        <taxon>Burkholderiales</taxon>
        <taxon>Burkholderiaceae</taxon>
        <taxon>Cupriavidus</taxon>
    </lineage>
</organism>
<comment type="caution">
    <text evidence="1">The sequence shown here is derived from an EMBL/GenBank/DDBJ whole genome shotgun (WGS) entry which is preliminary data.</text>
</comment>
<name>A0A375BBK8_9BURK</name>
<proteinExistence type="predicted"/>